<comment type="similarity">
    <text evidence="1">Belongs to the glycosyltransferase 34 family.</text>
</comment>
<dbReference type="GO" id="GO:0000139">
    <property type="term" value="C:Golgi membrane"/>
    <property type="evidence" value="ECO:0007669"/>
    <property type="project" value="TreeGrafter"/>
</dbReference>
<keyword evidence="3" id="KW-0808">Transferase</keyword>
<evidence type="ECO:0000256" key="1">
    <source>
        <dbReference type="ARBA" id="ARBA00005664"/>
    </source>
</evidence>
<keyword evidence="2" id="KW-0328">Glycosyltransferase</keyword>
<keyword evidence="5" id="KW-1185">Reference proteome</keyword>
<evidence type="ECO:0000313" key="5">
    <source>
        <dbReference type="Proteomes" id="UP001178507"/>
    </source>
</evidence>
<reference evidence="4" key="1">
    <citation type="submission" date="2023-08" db="EMBL/GenBank/DDBJ databases">
        <authorList>
            <person name="Chen Y."/>
            <person name="Shah S."/>
            <person name="Dougan E. K."/>
            <person name="Thang M."/>
            <person name="Chan C."/>
        </authorList>
    </citation>
    <scope>NUCLEOTIDE SEQUENCE</scope>
</reference>
<proteinExistence type="inferred from homology"/>
<dbReference type="PANTHER" id="PTHR31306">
    <property type="entry name" value="ALPHA-1,6-MANNOSYLTRANSFERASE MNN11-RELATED"/>
    <property type="match status" value="1"/>
</dbReference>
<name>A0AA36IY00_9DINO</name>
<dbReference type="Pfam" id="PF05637">
    <property type="entry name" value="Glyco_transf_34"/>
    <property type="match status" value="1"/>
</dbReference>
<dbReference type="Proteomes" id="UP001178507">
    <property type="component" value="Unassembled WGS sequence"/>
</dbReference>
<organism evidence="4 5">
    <name type="scientific">Effrenium voratum</name>
    <dbReference type="NCBI Taxonomy" id="2562239"/>
    <lineage>
        <taxon>Eukaryota</taxon>
        <taxon>Sar</taxon>
        <taxon>Alveolata</taxon>
        <taxon>Dinophyceae</taxon>
        <taxon>Suessiales</taxon>
        <taxon>Symbiodiniaceae</taxon>
        <taxon>Effrenium</taxon>
    </lineage>
</organism>
<dbReference type="GO" id="GO:0006487">
    <property type="term" value="P:protein N-linked glycosylation"/>
    <property type="evidence" value="ECO:0007669"/>
    <property type="project" value="TreeGrafter"/>
</dbReference>
<evidence type="ECO:0000256" key="2">
    <source>
        <dbReference type="ARBA" id="ARBA00022676"/>
    </source>
</evidence>
<evidence type="ECO:0000256" key="3">
    <source>
        <dbReference type="ARBA" id="ARBA00022679"/>
    </source>
</evidence>
<dbReference type="Gene3D" id="3.90.550.10">
    <property type="entry name" value="Spore Coat Polysaccharide Biosynthesis Protein SpsA, Chain A"/>
    <property type="match status" value="1"/>
</dbReference>
<comment type="caution">
    <text evidence="4">The sequence shown here is derived from an EMBL/GenBank/DDBJ whole genome shotgun (WGS) entry which is preliminary data.</text>
</comment>
<gene>
    <name evidence="4" type="ORF">EVOR1521_LOCUS19498</name>
</gene>
<dbReference type="EMBL" id="CAUJNA010003001">
    <property type="protein sequence ID" value="CAJ1394950.1"/>
    <property type="molecule type" value="Genomic_DNA"/>
</dbReference>
<sequence length="792" mass="89796">MASGGRGDANLWPCLSRLRSKPSVPRKTSYQEMLRCLLISKGYAAALQLNRPHAAPRAVFGREARAAVILARAGRSIGGNTTVALGMWRRQRLATGRWQELAGTASFPRRARRSRSWVLLARMRPVRHLREGPWDAYCEDVTPLHSVQWGPRSRLAGDECQSCCVGSRAAARDQKRSQDWHCMWQPGQDQACPALLRPRLSCEGEDEVTHGFDWIAFREDLRLFVQTAVPDLSSEEGLTRILLGRDRLVMEAKAGACWMQHSGACWARDFRTLLSQHLVEGRPFCLLGCTALQLMMMLFVREPLQGTWNWEEAFRCSNRRQAQACLVSDPWSTLDTLAAALRVLLPVVRWMDWLDSGWPFFQLVSRIVAQNCKGTTRCVRSCSEKSLKVLAMDLESHLLQTDAAGLSKSALRNVALACWTSTDFEVQASLARCGDLALAEAAAMRAATFLEARHLQDSLVYLQITQLFLAELFQRDACAFKHLAHHPDLWLTLSWLEKRLQSMMPYKLKEVCQLHFCPEGSPNLERCRCEVLDLGPHRGEPVEPEGVCMVTADPGDDRPLERQLGRLVALDAHQLSEFWSLTFHLNRIYALRHGYRFTRLEVSNDEVSELLETGAKEPRRIQWLIVRLVQRVLQDPSCKYVVWLDSDAYIASSQPLQALIQGQGLANRSARPSFFFAAASASKILGRRKSLKMNISDHFMVVRNSPSARRLMERWWQWPDARAAAARWRRELFLEQTVMNDLFPRHPKLVAKVPPLSLAEGFAGRFVRHVGGIKDAIFRLALRFGCCFTSLT</sequence>
<dbReference type="GO" id="GO:0016757">
    <property type="term" value="F:glycosyltransferase activity"/>
    <property type="evidence" value="ECO:0007669"/>
    <property type="project" value="UniProtKB-KW"/>
</dbReference>
<dbReference type="AlphaFoldDB" id="A0AA36IY00"/>
<dbReference type="PANTHER" id="PTHR31306:SF4">
    <property type="entry name" value="ALPHA-1,2-GALACTOSYLTRANSFERASE"/>
    <property type="match status" value="1"/>
</dbReference>
<protein>
    <submittedName>
        <fullName evidence="4">Uncharacterized protein</fullName>
    </submittedName>
</protein>
<dbReference type="InterPro" id="IPR008630">
    <property type="entry name" value="Glyco_trans_34"/>
</dbReference>
<accession>A0AA36IY00</accession>
<evidence type="ECO:0000313" key="4">
    <source>
        <dbReference type="EMBL" id="CAJ1394950.1"/>
    </source>
</evidence>
<dbReference type="InterPro" id="IPR029044">
    <property type="entry name" value="Nucleotide-diphossugar_trans"/>
</dbReference>